<evidence type="ECO:0000256" key="1">
    <source>
        <dbReference type="ARBA" id="ARBA00023002"/>
    </source>
</evidence>
<accession>A0A9P4SFP4</accession>
<dbReference type="Pfam" id="PF00106">
    <property type="entry name" value="adh_short"/>
    <property type="match status" value="1"/>
</dbReference>
<dbReference type="OrthoDB" id="542013at2759"/>
<dbReference type="Proteomes" id="UP000799429">
    <property type="component" value="Unassembled WGS sequence"/>
</dbReference>
<keyword evidence="1" id="KW-0560">Oxidoreductase</keyword>
<organism evidence="2 3">
    <name type="scientific">Patellaria atrata CBS 101060</name>
    <dbReference type="NCBI Taxonomy" id="1346257"/>
    <lineage>
        <taxon>Eukaryota</taxon>
        <taxon>Fungi</taxon>
        <taxon>Dikarya</taxon>
        <taxon>Ascomycota</taxon>
        <taxon>Pezizomycotina</taxon>
        <taxon>Dothideomycetes</taxon>
        <taxon>Dothideomycetes incertae sedis</taxon>
        <taxon>Patellariales</taxon>
        <taxon>Patellariaceae</taxon>
        <taxon>Patellaria</taxon>
    </lineage>
</organism>
<evidence type="ECO:0000313" key="3">
    <source>
        <dbReference type="Proteomes" id="UP000799429"/>
    </source>
</evidence>
<comment type="caution">
    <text evidence="2">The sequence shown here is derived from an EMBL/GenBank/DDBJ whole genome shotgun (WGS) entry which is preliminary data.</text>
</comment>
<dbReference type="PRINTS" id="PR00081">
    <property type="entry name" value="GDHRDH"/>
</dbReference>
<proteinExistence type="predicted"/>
<protein>
    <submittedName>
        <fullName evidence="2">Dehydrogenase</fullName>
    </submittedName>
</protein>
<dbReference type="PANTHER" id="PTHR43157:SF31">
    <property type="entry name" value="PHOSPHATIDYLINOSITOL-GLYCAN BIOSYNTHESIS CLASS F PROTEIN"/>
    <property type="match status" value="1"/>
</dbReference>
<sequence length="288" mass="32254">MGNFLNFCWQQLTYKPRPLPESVNLKDQTVLITGANVGLGLATALELASHGVSHLILGVRNVSAGDKAKAQILQKNPSCFVEVWQLDLENFLNIIAFAEKADKLPRLDIALLNAGVKKLEFVKSPLTGHEQQVQVNHLGTALLAFLLIKPLENTARTYRKKSRLTIVSSEVHFWTPFNERKYQSILKRMDEPDSFKPGMERYYTSKLLNVLFTRELAKSVNENEVVINTVNPGFCTSQLHRDDSSAALKVFLKVFAWTETQGGHVLSHAVAGDVEAHGKYLSEQRETP</sequence>
<dbReference type="Gene3D" id="3.40.50.720">
    <property type="entry name" value="NAD(P)-binding Rossmann-like Domain"/>
    <property type="match status" value="1"/>
</dbReference>
<dbReference type="AlphaFoldDB" id="A0A9P4SFP4"/>
<dbReference type="EMBL" id="MU006091">
    <property type="protein sequence ID" value="KAF2841539.1"/>
    <property type="molecule type" value="Genomic_DNA"/>
</dbReference>
<keyword evidence="3" id="KW-1185">Reference proteome</keyword>
<name>A0A9P4SFP4_9PEZI</name>
<dbReference type="PANTHER" id="PTHR43157">
    <property type="entry name" value="PHOSPHATIDYLINOSITOL-GLYCAN BIOSYNTHESIS CLASS F PROTEIN-RELATED"/>
    <property type="match status" value="1"/>
</dbReference>
<dbReference type="GO" id="GO:0016491">
    <property type="term" value="F:oxidoreductase activity"/>
    <property type="evidence" value="ECO:0007669"/>
    <property type="project" value="UniProtKB-KW"/>
</dbReference>
<dbReference type="InterPro" id="IPR002347">
    <property type="entry name" value="SDR_fam"/>
</dbReference>
<dbReference type="InterPro" id="IPR036291">
    <property type="entry name" value="NAD(P)-bd_dom_sf"/>
</dbReference>
<gene>
    <name evidence="2" type="ORF">M501DRAFT_929625</name>
</gene>
<reference evidence="2" key="1">
    <citation type="journal article" date="2020" name="Stud. Mycol.">
        <title>101 Dothideomycetes genomes: a test case for predicting lifestyles and emergence of pathogens.</title>
        <authorList>
            <person name="Haridas S."/>
            <person name="Albert R."/>
            <person name="Binder M."/>
            <person name="Bloem J."/>
            <person name="Labutti K."/>
            <person name="Salamov A."/>
            <person name="Andreopoulos B."/>
            <person name="Baker S."/>
            <person name="Barry K."/>
            <person name="Bills G."/>
            <person name="Bluhm B."/>
            <person name="Cannon C."/>
            <person name="Castanera R."/>
            <person name="Culley D."/>
            <person name="Daum C."/>
            <person name="Ezra D."/>
            <person name="Gonzalez J."/>
            <person name="Henrissat B."/>
            <person name="Kuo A."/>
            <person name="Liang C."/>
            <person name="Lipzen A."/>
            <person name="Lutzoni F."/>
            <person name="Magnuson J."/>
            <person name="Mondo S."/>
            <person name="Nolan M."/>
            <person name="Ohm R."/>
            <person name="Pangilinan J."/>
            <person name="Park H.-J."/>
            <person name="Ramirez L."/>
            <person name="Alfaro M."/>
            <person name="Sun H."/>
            <person name="Tritt A."/>
            <person name="Yoshinaga Y."/>
            <person name="Zwiers L.-H."/>
            <person name="Turgeon B."/>
            <person name="Goodwin S."/>
            <person name="Spatafora J."/>
            <person name="Crous P."/>
            <person name="Grigoriev I."/>
        </authorList>
    </citation>
    <scope>NUCLEOTIDE SEQUENCE</scope>
    <source>
        <strain evidence="2">CBS 101060</strain>
    </source>
</reference>
<dbReference type="SUPFAM" id="SSF51735">
    <property type="entry name" value="NAD(P)-binding Rossmann-fold domains"/>
    <property type="match status" value="1"/>
</dbReference>
<evidence type="ECO:0000313" key="2">
    <source>
        <dbReference type="EMBL" id="KAF2841539.1"/>
    </source>
</evidence>